<protein>
    <submittedName>
        <fullName evidence="1">Uncharacterized protein</fullName>
    </submittedName>
</protein>
<proteinExistence type="predicted"/>
<evidence type="ECO:0000313" key="2">
    <source>
        <dbReference type="Proteomes" id="UP001589776"/>
    </source>
</evidence>
<evidence type="ECO:0000313" key="1">
    <source>
        <dbReference type="EMBL" id="MFC0212327.1"/>
    </source>
</evidence>
<organism evidence="1 2">
    <name type="scientific">Paenibacillus chartarius</name>
    <dbReference type="NCBI Taxonomy" id="747481"/>
    <lineage>
        <taxon>Bacteria</taxon>
        <taxon>Bacillati</taxon>
        <taxon>Bacillota</taxon>
        <taxon>Bacilli</taxon>
        <taxon>Bacillales</taxon>
        <taxon>Paenibacillaceae</taxon>
        <taxon>Paenibacillus</taxon>
    </lineage>
</organism>
<comment type="caution">
    <text evidence="1">The sequence shown here is derived from an EMBL/GenBank/DDBJ whole genome shotgun (WGS) entry which is preliminary data.</text>
</comment>
<keyword evidence="2" id="KW-1185">Reference proteome</keyword>
<sequence>MAACRPSAAGGVSVKAIAEFGSTGVGSAADEDEDEGAGAGAAEVEVEAEINFEADNRMRYPPLSVTLWNAMHVNLW</sequence>
<gene>
    <name evidence="1" type="ORF">ACFFK0_07610</name>
</gene>
<dbReference type="EMBL" id="JBHLWN010000027">
    <property type="protein sequence ID" value="MFC0212327.1"/>
    <property type="molecule type" value="Genomic_DNA"/>
</dbReference>
<reference evidence="1 2" key="1">
    <citation type="submission" date="2024-09" db="EMBL/GenBank/DDBJ databases">
        <authorList>
            <person name="Sun Q."/>
            <person name="Mori K."/>
        </authorList>
    </citation>
    <scope>NUCLEOTIDE SEQUENCE [LARGE SCALE GENOMIC DNA]</scope>
    <source>
        <strain evidence="1 2">CCM 7759</strain>
    </source>
</reference>
<dbReference type="RefSeq" id="WP_377469467.1">
    <property type="nucleotide sequence ID" value="NZ_JBHLWN010000027.1"/>
</dbReference>
<accession>A0ABV6DIA4</accession>
<dbReference type="Proteomes" id="UP001589776">
    <property type="component" value="Unassembled WGS sequence"/>
</dbReference>
<name>A0ABV6DIA4_9BACL</name>